<accession>A0A1W1BCC8</accession>
<reference evidence="1" key="1">
    <citation type="submission" date="2016-10" db="EMBL/GenBank/DDBJ databases">
        <authorList>
            <person name="de Groot N.N."/>
        </authorList>
    </citation>
    <scope>NUCLEOTIDE SEQUENCE</scope>
</reference>
<name>A0A1W1BCC8_9ZZZZ</name>
<protein>
    <submittedName>
        <fullName evidence="1">Uncharacterized protein</fullName>
    </submittedName>
</protein>
<sequence>MFKKILLTLLTLTSLTANEAYLNVMDSLIEDALEIESALVDKSLASLSSDSSLEKKLNEYEQKTTFFLKVLGTKLSDESIALAMLDKTETLSASTLSLSTSIIALADTTGQNANDSYLKTLETLSTTTLRLSDDIGVMADRIGEMADRIGEMADRIVETEKIITQNNTMINDSMMSVINKFEFSQTQQGQTQMQQQQMQMSTPSMQMPAQNMQKNLPSTPMPAGRF</sequence>
<dbReference type="EMBL" id="FPHF01000011">
    <property type="protein sequence ID" value="SFV51196.1"/>
    <property type="molecule type" value="Genomic_DNA"/>
</dbReference>
<dbReference type="AlphaFoldDB" id="A0A1W1BCC8"/>
<gene>
    <name evidence="1" type="ORF">MNB_SM-4-509</name>
</gene>
<proteinExistence type="predicted"/>
<evidence type="ECO:0000313" key="1">
    <source>
        <dbReference type="EMBL" id="SFV51196.1"/>
    </source>
</evidence>
<organism evidence="1">
    <name type="scientific">hydrothermal vent metagenome</name>
    <dbReference type="NCBI Taxonomy" id="652676"/>
    <lineage>
        <taxon>unclassified sequences</taxon>
        <taxon>metagenomes</taxon>
        <taxon>ecological metagenomes</taxon>
    </lineage>
</organism>